<keyword evidence="1" id="KW-0472">Membrane</keyword>
<sequence>MSEKTGLALVFLTAVVSGASIFANNFAVSGFNAFSFTFLKAAVVSVFLFSAILLLKEFNSIKALTRKQLLQLASIGLLGGSIPFLLFFHALQLTTAVNAGFLHKTIFIWAALFGILFLKEKVSKTYAIAAAFLIAGNFLLFSISSFGFAEALILIAAMLWAAENTISKRVLSELSGSIVAFSRMFFGSVFILAFLALTNQVSSILAISLKQSYWVLLTSAFLFAYVFTFYSGLKHLPLHKATAVLLLAQPITVFLSFVFLGKEITLIQGFALLLTLSGIFLIVGFGFFLRMARTRGLSIAADRA</sequence>
<feature type="transmembrane region" description="Helical" evidence="1">
    <location>
        <begin position="242"/>
        <end position="260"/>
    </location>
</feature>
<dbReference type="PANTHER" id="PTHR22911">
    <property type="entry name" value="ACYL-MALONYL CONDENSING ENZYME-RELATED"/>
    <property type="match status" value="1"/>
</dbReference>
<proteinExistence type="predicted"/>
<comment type="caution">
    <text evidence="3">The sequence shown here is derived from an EMBL/GenBank/DDBJ whole genome shotgun (WGS) entry which is preliminary data.</text>
</comment>
<dbReference type="Proteomes" id="UP000809243">
    <property type="component" value="Unassembled WGS sequence"/>
</dbReference>
<reference evidence="3" key="1">
    <citation type="submission" date="2021-01" db="EMBL/GenBank/DDBJ databases">
        <title>Active Sulfur Cycling in an Early Earth Analoge.</title>
        <authorList>
            <person name="Hahn C.R."/>
            <person name="Youssef N.H."/>
            <person name="Elshahed M."/>
        </authorList>
    </citation>
    <scope>NUCLEOTIDE SEQUENCE</scope>
    <source>
        <strain evidence="3">Zod_Metabat.1151</strain>
    </source>
</reference>
<name>A0A938YTM8_9ARCH</name>
<dbReference type="GO" id="GO:0016020">
    <property type="term" value="C:membrane"/>
    <property type="evidence" value="ECO:0007669"/>
    <property type="project" value="InterPro"/>
</dbReference>
<protein>
    <submittedName>
        <fullName evidence="3">DMT family transporter</fullName>
    </submittedName>
</protein>
<feature type="transmembrane region" description="Helical" evidence="1">
    <location>
        <begin position="149"/>
        <end position="166"/>
    </location>
</feature>
<organism evidence="3 4">
    <name type="scientific">Candidatus Iainarchaeum sp</name>
    <dbReference type="NCBI Taxonomy" id="3101447"/>
    <lineage>
        <taxon>Archaea</taxon>
        <taxon>Candidatus Iainarchaeota</taxon>
        <taxon>Candidatus Iainarchaeia</taxon>
        <taxon>Candidatus Iainarchaeales</taxon>
        <taxon>Candidatus Iainarchaeaceae</taxon>
        <taxon>Candidatus Iainarchaeum</taxon>
    </lineage>
</organism>
<feature type="transmembrane region" description="Helical" evidence="1">
    <location>
        <begin position="266"/>
        <end position="289"/>
    </location>
</feature>
<keyword evidence="1" id="KW-1133">Transmembrane helix</keyword>
<dbReference type="AlphaFoldDB" id="A0A938YTM8"/>
<feature type="transmembrane region" description="Helical" evidence="1">
    <location>
        <begin position="212"/>
        <end position="230"/>
    </location>
</feature>
<gene>
    <name evidence="3" type="ORF">JW744_00570</name>
</gene>
<dbReference type="PANTHER" id="PTHR22911:SF137">
    <property type="entry name" value="SOLUTE CARRIER FAMILY 35 MEMBER G2-RELATED"/>
    <property type="match status" value="1"/>
</dbReference>
<evidence type="ECO:0000259" key="2">
    <source>
        <dbReference type="Pfam" id="PF00892"/>
    </source>
</evidence>
<feature type="domain" description="EamA" evidence="2">
    <location>
        <begin position="149"/>
        <end position="283"/>
    </location>
</feature>
<dbReference type="InterPro" id="IPR000620">
    <property type="entry name" value="EamA_dom"/>
</dbReference>
<dbReference type="Pfam" id="PF00892">
    <property type="entry name" value="EamA"/>
    <property type="match status" value="2"/>
</dbReference>
<keyword evidence="1" id="KW-0812">Transmembrane</keyword>
<feature type="domain" description="EamA" evidence="2">
    <location>
        <begin position="5"/>
        <end position="141"/>
    </location>
</feature>
<evidence type="ECO:0000313" key="4">
    <source>
        <dbReference type="Proteomes" id="UP000809243"/>
    </source>
</evidence>
<dbReference type="EMBL" id="JAFGDB010000007">
    <property type="protein sequence ID" value="MBN2066944.1"/>
    <property type="molecule type" value="Genomic_DNA"/>
</dbReference>
<feature type="transmembrane region" description="Helical" evidence="1">
    <location>
        <begin position="178"/>
        <end position="197"/>
    </location>
</feature>
<accession>A0A938YTM8</accession>
<feature type="transmembrane region" description="Helical" evidence="1">
    <location>
        <begin position="33"/>
        <end position="56"/>
    </location>
</feature>
<evidence type="ECO:0000256" key="1">
    <source>
        <dbReference type="SAM" id="Phobius"/>
    </source>
</evidence>
<dbReference type="SUPFAM" id="SSF103481">
    <property type="entry name" value="Multidrug resistance efflux transporter EmrE"/>
    <property type="match status" value="2"/>
</dbReference>
<evidence type="ECO:0000313" key="3">
    <source>
        <dbReference type="EMBL" id="MBN2066944.1"/>
    </source>
</evidence>
<dbReference type="InterPro" id="IPR037185">
    <property type="entry name" value="EmrE-like"/>
</dbReference>
<feature type="transmembrane region" description="Helical" evidence="1">
    <location>
        <begin position="101"/>
        <end position="118"/>
    </location>
</feature>
<feature type="transmembrane region" description="Helical" evidence="1">
    <location>
        <begin position="68"/>
        <end position="89"/>
    </location>
</feature>